<reference evidence="2 3" key="1">
    <citation type="journal article" date="2016" name="Nat. Commun.">
        <title>Thousands of microbial genomes shed light on interconnected biogeochemical processes in an aquifer system.</title>
        <authorList>
            <person name="Anantharaman K."/>
            <person name="Brown C.T."/>
            <person name="Hug L.A."/>
            <person name="Sharon I."/>
            <person name="Castelle C.J."/>
            <person name="Probst A.J."/>
            <person name="Thomas B.C."/>
            <person name="Singh A."/>
            <person name="Wilkins M.J."/>
            <person name="Karaoz U."/>
            <person name="Brodie E.L."/>
            <person name="Williams K.H."/>
            <person name="Hubbard S.S."/>
            <person name="Banfield J.F."/>
        </authorList>
    </citation>
    <scope>NUCLEOTIDE SEQUENCE [LARGE SCALE GENOMIC DNA]</scope>
</reference>
<proteinExistence type="predicted"/>
<keyword evidence="1" id="KW-0812">Transmembrane</keyword>
<dbReference type="EMBL" id="MHCI01000008">
    <property type="protein sequence ID" value="OGY16949.1"/>
    <property type="molecule type" value="Genomic_DNA"/>
</dbReference>
<accession>A0A1G1VNH3</accession>
<evidence type="ECO:0000256" key="1">
    <source>
        <dbReference type="SAM" id="Phobius"/>
    </source>
</evidence>
<evidence type="ECO:0000313" key="2">
    <source>
        <dbReference type="EMBL" id="OGY16949.1"/>
    </source>
</evidence>
<keyword evidence="1" id="KW-1133">Transmembrane helix</keyword>
<feature type="transmembrane region" description="Helical" evidence="1">
    <location>
        <begin position="33"/>
        <end position="52"/>
    </location>
</feature>
<comment type="caution">
    <text evidence="2">The sequence shown here is derived from an EMBL/GenBank/DDBJ whole genome shotgun (WGS) entry which is preliminary data.</text>
</comment>
<dbReference type="AlphaFoldDB" id="A0A1G1VNH3"/>
<gene>
    <name evidence="2" type="ORF">A2785_02325</name>
</gene>
<dbReference type="Proteomes" id="UP000179069">
    <property type="component" value="Unassembled WGS sequence"/>
</dbReference>
<protein>
    <submittedName>
        <fullName evidence="2">Uncharacterized protein</fullName>
    </submittedName>
</protein>
<keyword evidence="1" id="KW-0472">Membrane</keyword>
<evidence type="ECO:0000313" key="3">
    <source>
        <dbReference type="Proteomes" id="UP000179069"/>
    </source>
</evidence>
<name>A0A1G1VNH3_9BACT</name>
<sequence>MRRILFLSFFFLFSPWIVRDAQAYLDPGSGSYLLQILIGTVLGILISFKIYWKKIQLFLTGLFKKPSMKKDGEAQVSRKKSK</sequence>
<organism evidence="2 3">
    <name type="scientific">Candidatus Chisholmbacteria bacterium RIFCSPHIGHO2_01_FULL_49_18</name>
    <dbReference type="NCBI Taxonomy" id="1797590"/>
    <lineage>
        <taxon>Bacteria</taxon>
        <taxon>Candidatus Chisholmiibacteriota</taxon>
    </lineage>
</organism>